<feature type="transmembrane region" description="Helical" evidence="6">
    <location>
        <begin position="162"/>
        <end position="181"/>
    </location>
</feature>
<organism evidence="8 9">
    <name type="scientific">Rhabdonatronobacter sediminivivens</name>
    <dbReference type="NCBI Taxonomy" id="2743469"/>
    <lineage>
        <taxon>Bacteria</taxon>
        <taxon>Pseudomonadati</taxon>
        <taxon>Pseudomonadota</taxon>
        <taxon>Alphaproteobacteria</taxon>
        <taxon>Rhodobacterales</taxon>
        <taxon>Paracoccaceae</taxon>
        <taxon>Rhabdonatronobacter</taxon>
    </lineage>
</organism>
<feature type="transmembrane region" description="Helical" evidence="6">
    <location>
        <begin position="223"/>
        <end position="245"/>
    </location>
</feature>
<evidence type="ECO:0000256" key="2">
    <source>
        <dbReference type="ARBA" id="ARBA00007362"/>
    </source>
</evidence>
<sequence>MPTHPTLGNWIALITLGLLWGASFLGVALALQAFGPLTVAAGRITLALVALVAVALVLRLRLPGLRAPQERRIWGFALAMGLLSNALPFFLLAWAQQHVTSGFAGVSMAAIPLFVMGLAHFLIPGEAMTRLKVAGFALGLIGVMVLIGPGALARSGAAAEPLARVLCFAAAASYACGAIVTRRCPQVHPLAFSVIALLAASAMILPVALWVEGVPALPAEATPLLALVYLGLGSTAAATLLLVGVIRSAGPSFLSQVNYHVPVWSVLLGAVVLGEVLPPQFLLAAGLILGGLALSRFRGRRALA</sequence>
<name>A0A7Z0KXS6_9RHOB</name>
<dbReference type="SUPFAM" id="SSF103481">
    <property type="entry name" value="Multidrug resistance efflux transporter EmrE"/>
    <property type="match status" value="2"/>
</dbReference>
<evidence type="ECO:0000313" key="8">
    <source>
        <dbReference type="EMBL" id="NYS25087.1"/>
    </source>
</evidence>
<feature type="transmembrane region" description="Helical" evidence="6">
    <location>
        <begin position="7"/>
        <end position="34"/>
    </location>
</feature>
<dbReference type="Pfam" id="PF00892">
    <property type="entry name" value="EamA"/>
    <property type="match status" value="2"/>
</dbReference>
<evidence type="ECO:0000256" key="5">
    <source>
        <dbReference type="ARBA" id="ARBA00023136"/>
    </source>
</evidence>
<dbReference type="InterPro" id="IPR037185">
    <property type="entry name" value="EmrE-like"/>
</dbReference>
<feature type="transmembrane region" description="Helical" evidence="6">
    <location>
        <begin position="257"/>
        <end position="274"/>
    </location>
</feature>
<accession>A0A7Z0KXS6</accession>
<comment type="caution">
    <text evidence="8">The sequence shown here is derived from an EMBL/GenBank/DDBJ whole genome shotgun (WGS) entry which is preliminary data.</text>
</comment>
<dbReference type="EMBL" id="JACBXS010000014">
    <property type="protein sequence ID" value="NYS25087.1"/>
    <property type="molecule type" value="Genomic_DNA"/>
</dbReference>
<dbReference type="InterPro" id="IPR000620">
    <property type="entry name" value="EamA_dom"/>
</dbReference>
<gene>
    <name evidence="8" type="ORF">HUK65_08775</name>
</gene>
<reference evidence="8 9" key="1">
    <citation type="journal article" date="2000" name="Arch. Microbiol.">
        <title>Rhodobaca bogoriensis gen. nov. and sp. nov., an alkaliphilic purple nonsulfur bacterium from African Rift Valley soda lakes.</title>
        <authorList>
            <person name="Milford A.D."/>
            <person name="Achenbach L.A."/>
            <person name="Jung D.O."/>
            <person name="Madigan M.T."/>
        </authorList>
    </citation>
    <scope>NUCLEOTIDE SEQUENCE [LARGE SCALE GENOMIC DNA]</scope>
    <source>
        <strain evidence="8 9">2376</strain>
    </source>
</reference>
<dbReference type="PANTHER" id="PTHR32322:SF2">
    <property type="entry name" value="EAMA DOMAIN-CONTAINING PROTEIN"/>
    <property type="match status" value="1"/>
</dbReference>
<dbReference type="PANTHER" id="PTHR32322">
    <property type="entry name" value="INNER MEMBRANE TRANSPORTER"/>
    <property type="match status" value="1"/>
</dbReference>
<comment type="similarity">
    <text evidence="2">Belongs to the EamA transporter family.</text>
</comment>
<feature type="transmembrane region" description="Helical" evidence="6">
    <location>
        <begin position="190"/>
        <end position="211"/>
    </location>
</feature>
<keyword evidence="5 6" id="KW-0472">Membrane</keyword>
<keyword evidence="4 6" id="KW-1133">Transmembrane helix</keyword>
<dbReference type="InterPro" id="IPR050638">
    <property type="entry name" value="AA-Vitamin_Transporters"/>
</dbReference>
<dbReference type="GO" id="GO:0016020">
    <property type="term" value="C:membrane"/>
    <property type="evidence" value="ECO:0007669"/>
    <property type="project" value="UniProtKB-SubCell"/>
</dbReference>
<evidence type="ECO:0000256" key="4">
    <source>
        <dbReference type="ARBA" id="ARBA00022989"/>
    </source>
</evidence>
<evidence type="ECO:0000259" key="7">
    <source>
        <dbReference type="Pfam" id="PF00892"/>
    </source>
</evidence>
<feature type="domain" description="EamA" evidence="7">
    <location>
        <begin position="11"/>
        <end position="147"/>
    </location>
</feature>
<feature type="transmembrane region" description="Helical" evidence="6">
    <location>
        <begin position="73"/>
        <end position="95"/>
    </location>
</feature>
<keyword evidence="9" id="KW-1185">Reference proteome</keyword>
<feature type="transmembrane region" description="Helical" evidence="6">
    <location>
        <begin position="135"/>
        <end position="156"/>
    </location>
</feature>
<feature type="domain" description="EamA" evidence="7">
    <location>
        <begin position="165"/>
        <end position="295"/>
    </location>
</feature>
<feature type="transmembrane region" description="Helical" evidence="6">
    <location>
        <begin position="101"/>
        <end position="123"/>
    </location>
</feature>
<evidence type="ECO:0000256" key="1">
    <source>
        <dbReference type="ARBA" id="ARBA00004141"/>
    </source>
</evidence>
<evidence type="ECO:0000256" key="6">
    <source>
        <dbReference type="SAM" id="Phobius"/>
    </source>
</evidence>
<protein>
    <submittedName>
        <fullName evidence="8">DMT family transporter</fullName>
    </submittedName>
</protein>
<dbReference type="AlphaFoldDB" id="A0A7Z0KXS6"/>
<evidence type="ECO:0000256" key="3">
    <source>
        <dbReference type="ARBA" id="ARBA00022692"/>
    </source>
</evidence>
<dbReference type="Proteomes" id="UP000529417">
    <property type="component" value="Unassembled WGS sequence"/>
</dbReference>
<proteinExistence type="inferred from homology"/>
<dbReference type="RefSeq" id="WP_179905789.1">
    <property type="nucleotide sequence ID" value="NZ_JACBXS010000014.1"/>
</dbReference>
<evidence type="ECO:0000313" key="9">
    <source>
        <dbReference type="Proteomes" id="UP000529417"/>
    </source>
</evidence>
<keyword evidence="3 6" id="KW-0812">Transmembrane</keyword>
<comment type="subcellular location">
    <subcellularLocation>
        <location evidence="1">Membrane</location>
        <topology evidence="1">Multi-pass membrane protein</topology>
    </subcellularLocation>
</comment>
<feature type="transmembrane region" description="Helical" evidence="6">
    <location>
        <begin position="280"/>
        <end position="297"/>
    </location>
</feature>
<feature type="transmembrane region" description="Helical" evidence="6">
    <location>
        <begin position="40"/>
        <end position="61"/>
    </location>
</feature>